<dbReference type="InterPro" id="IPR003661">
    <property type="entry name" value="HisK_dim/P_dom"/>
</dbReference>
<dbReference type="Gene3D" id="1.10.287.130">
    <property type="match status" value="1"/>
</dbReference>
<evidence type="ECO:0000256" key="5">
    <source>
        <dbReference type="ARBA" id="ARBA00022519"/>
    </source>
</evidence>
<dbReference type="PROSITE" id="PS50109">
    <property type="entry name" value="HIS_KIN"/>
    <property type="match status" value="1"/>
</dbReference>
<evidence type="ECO:0000313" key="19">
    <source>
        <dbReference type="Proteomes" id="UP001220395"/>
    </source>
</evidence>
<evidence type="ECO:0000313" key="18">
    <source>
        <dbReference type="EMBL" id="WCT74387.1"/>
    </source>
</evidence>
<evidence type="ECO:0000259" key="16">
    <source>
        <dbReference type="PROSITE" id="PS50109"/>
    </source>
</evidence>
<keyword evidence="6" id="KW-0597">Phosphoprotein</keyword>
<dbReference type="PRINTS" id="PR00344">
    <property type="entry name" value="BCTRLSENSOR"/>
</dbReference>
<dbReference type="CDD" id="cd06225">
    <property type="entry name" value="HAMP"/>
    <property type="match status" value="1"/>
</dbReference>
<keyword evidence="13" id="KW-0902">Two-component regulatory system</keyword>
<dbReference type="Pfam" id="PF00672">
    <property type="entry name" value="HAMP"/>
    <property type="match status" value="1"/>
</dbReference>
<keyword evidence="14 15" id="KW-0472">Membrane</keyword>
<evidence type="ECO:0000256" key="13">
    <source>
        <dbReference type="ARBA" id="ARBA00023012"/>
    </source>
</evidence>
<evidence type="ECO:0000256" key="12">
    <source>
        <dbReference type="ARBA" id="ARBA00022989"/>
    </source>
</evidence>
<evidence type="ECO:0000256" key="1">
    <source>
        <dbReference type="ARBA" id="ARBA00000085"/>
    </source>
</evidence>
<dbReference type="Proteomes" id="UP001220395">
    <property type="component" value="Chromosome"/>
</dbReference>
<feature type="transmembrane region" description="Helical" evidence="15">
    <location>
        <begin position="18"/>
        <end position="39"/>
    </location>
</feature>
<keyword evidence="11 18" id="KW-0067">ATP-binding</keyword>
<dbReference type="SUPFAM" id="SSF47384">
    <property type="entry name" value="Homodimeric domain of signal transducing histidine kinase"/>
    <property type="match status" value="1"/>
</dbReference>
<accession>A0ABY7TMC3</accession>
<dbReference type="PROSITE" id="PS50885">
    <property type="entry name" value="HAMP"/>
    <property type="match status" value="1"/>
</dbReference>
<feature type="transmembrane region" description="Helical" evidence="15">
    <location>
        <begin position="168"/>
        <end position="187"/>
    </location>
</feature>
<keyword evidence="7" id="KW-0808">Transferase</keyword>
<dbReference type="SMART" id="SM00304">
    <property type="entry name" value="HAMP"/>
    <property type="match status" value="1"/>
</dbReference>
<dbReference type="InterPro" id="IPR003594">
    <property type="entry name" value="HATPase_dom"/>
</dbReference>
<organism evidence="18 19">
    <name type="scientific">Sphingomonas naphthae</name>
    <dbReference type="NCBI Taxonomy" id="1813468"/>
    <lineage>
        <taxon>Bacteria</taxon>
        <taxon>Pseudomonadati</taxon>
        <taxon>Pseudomonadota</taxon>
        <taxon>Alphaproteobacteria</taxon>
        <taxon>Sphingomonadales</taxon>
        <taxon>Sphingomonadaceae</taxon>
        <taxon>Sphingomonas</taxon>
    </lineage>
</organism>
<keyword evidence="19" id="KW-1185">Reference proteome</keyword>
<comment type="catalytic activity">
    <reaction evidence="1">
        <text>ATP + protein L-histidine = ADP + protein N-phospho-L-histidine.</text>
        <dbReference type="EC" id="2.7.13.3"/>
    </reaction>
</comment>
<dbReference type="Pfam" id="PF02518">
    <property type="entry name" value="HATPase_c"/>
    <property type="match status" value="1"/>
</dbReference>
<evidence type="ECO:0000256" key="7">
    <source>
        <dbReference type="ARBA" id="ARBA00022679"/>
    </source>
</evidence>
<evidence type="ECO:0000256" key="15">
    <source>
        <dbReference type="SAM" id="Phobius"/>
    </source>
</evidence>
<dbReference type="SMART" id="SM00387">
    <property type="entry name" value="HATPase_c"/>
    <property type="match status" value="1"/>
</dbReference>
<dbReference type="InterPro" id="IPR004358">
    <property type="entry name" value="Sig_transdc_His_kin-like_C"/>
</dbReference>
<dbReference type="PANTHER" id="PTHR44936">
    <property type="entry name" value="SENSOR PROTEIN CREC"/>
    <property type="match status" value="1"/>
</dbReference>
<dbReference type="RefSeq" id="WP_273689388.1">
    <property type="nucleotide sequence ID" value="NZ_CP117411.1"/>
</dbReference>
<name>A0ABY7TMC3_9SPHN</name>
<keyword evidence="12 15" id="KW-1133">Transmembrane helix</keyword>
<evidence type="ECO:0000256" key="4">
    <source>
        <dbReference type="ARBA" id="ARBA00022475"/>
    </source>
</evidence>
<evidence type="ECO:0000256" key="14">
    <source>
        <dbReference type="ARBA" id="ARBA00023136"/>
    </source>
</evidence>
<dbReference type="PANTHER" id="PTHR44936:SF5">
    <property type="entry name" value="SENSOR HISTIDINE KINASE ENVZ"/>
    <property type="match status" value="1"/>
</dbReference>
<dbReference type="EMBL" id="CP117411">
    <property type="protein sequence ID" value="WCT74387.1"/>
    <property type="molecule type" value="Genomic_DNA"/>
</dbReference>
<sequence length="445" mass="48164">MTATRARLGGLSIFTRSLLVLLAGLVIAQMVAFGLIYSFGAPRPDFTRMSEIADTLGDRPHDPLPRPLIVTRAAVPPVRNGALTADPAFTAMLARRLEVPTTRVRLFFEPEQHSAFSPFAGRRRDEKPRRKREPIFFDRVVAAIEQDGRWTIAETPPPPMLAPWQKRLILWLSLSALAMVPLAWWFARAITKPMLSFAEAADRIGADPSAPSVPESGPAELRSTAQALNRMQGRLADYVAERTAMIGAIAHDLRTPLARIAFRIETAPDPMREKVQSDIEQMRAMIAATIGFVKSTARSDERKPVDLRLLLGRLVAQEQEVGRPVTMHGEGPLMISGDALALARLFQNLIDNGIAYGGAVAISAAHEAGGVAVLVQDDGPGMAPDFIARAFVPFERGDPSRSRETGGLGLGLSIARTIAEDHGGTIALANRSVGGLEVRCVFPAA</sequence>
<evidence type="ECO:0000256" key="11">
    <source>
        <dbReference type="ARBA" id="ARBA00022840"/>
    </source>
</evidence>
<dbReference type="CDD" id="cd00082">
    <property type="entry name" value="HisKA"/>
    <property type="match status" value="1"/>
</dbReference>
<dbReference type="InterPro" id="IPR036097">
    <property type="entry name" value="HisK_dim/P_sf"/>
</dbReference>
<gene>
    <name evidence="18" type="ORF">PQ455_03925</name>
</gene>
<feature type="domain" description="HAMP" evidence="17">
    <location>
        <begin position="188"/>
        <end position="240"/>
    </location>
</feature>
<protein>
    <recommendedName>
        <fullName evidence="3">histidine kinase</fullName>
        <ecNumber evidence="3">2.7.13.3</ecNumber>
    </recommendedName>
</protein>
<reference evidence="18 19" key="1">
    <citation type="submission" date="2023-02" db="EMBL/GenBank/DDBJ databases">
        <title>Genome sequence of Sphingomonas naphthae.</title>
        <authorList>
            <person name="Kim S."/>
            <person name="Heo J."/>
            <person name="Kwon S.-W."/>
        </authorList>
    </citation>
    <scope>NUCLEOTIDE SEQUENCE [LARGE SCALE GENOMIC DNA]</scope>
    <source>
        <strain evidence="18 19">KACC 18716</strain>
    </source>
</reference>
<dbReference type="SMART" id="SM00388">
    <property type="entry name" value="HisKA"/>
    <property type="match status" value="1"/>
</dbReference>
<dbReference type="CDD" id="cd00075">
    <property type="entry name" value="HATPase"/>
    <property type="match status" value="1"/>
</dbReference>
<comment type="subcellular location">
    <subcellularLocation>
        <location evidence="2">Cell inner membrane</location>
        <topology evidence="2">Multi-pass membrane protein</topology>
    </subcellularLocation>
</comment>
<evidence type="ECO:0000256" key="3">
    <source>
        <dbReference type="ARBA" id="ARBA00012438"/>
    </source>
</evidence>
<dbReference type="InterPro" id="IPR050980">
    <property type="entry name" value="2C_sensor_his_kinase"/>
</dbReference>
<keyword evidence="8 15" id="KW-0812">Transmembrane</keyword>
<dbReference type="EC" id="2.7.13.3" evidence="3"/>
<evidence type="ECO:0000256" key="10">
    <source>
        <dbReference type="ARBA" id="ARBA00022777"/>
    </source>
</evidence>
<feature type="domain" description="Histidine kinase" evidence="16">
    <location>
        <begin position="248"/>
        <end position="445"/>
    </location>
</feature>
<keyword evidence="5" id="KW-0997">Cell inner membrane</keyword>
<evidence type="ECO:0000256" key="9">
    <source>
        <dbReference type="ARBA" id="ARBA00022741"/>
    </source>
</evidence>
<dbReference type="SUPFAM" id="SSF55874">
    <property type="entry name" value="ATPase domain of HSP90 chaperone/DNA topoisomerase II/histidine kinase"/>
    <property type="match status" value="1"/>
</dbReference>
<dbReference type="InterPro" id="IPR036890">
    <property type="entry name" value="HATPase_C_sf"/>
</dbReference>
<proteinExistence type="predicted"/>
<dbReference type="Gene3D" id="3.30.565.10">
    <property type="entry name" value="Histidine kinase-like ATPase, C-terminal domain"/>
    <property type="match status" value="1"/>
</dbReference>
<dbReference type="InterPro" id="IPR005467">
    <property type="entry name" value="His_kinase_dom"/>
</dbReference>
<dbReference type="GO" id="GO:0005524">
    <property type="term" value="F:ATP binding"/>
    <property type="evidence" value="ECO:0007669"/>
    <property type="project" value="UniProtKB-KW"/>
</dbReference>
<keyword evidence="4" id="KW-1003">Cell membrane</keyword>
<evidence type="ECO:0000256" key="8">
    <source>
        <dbReference type="ARBA" id="ARBA00022692"/>
    </source>
</evidence>
<keyword evidence="10" id="KW-0418">Kinase</keyword>
<keyword evidence="9" id="KW-0547">Nucleotide-binding</keyword>
<evidence type="ECO:0000256" key="2">
    <source>
        <dbReference type="ARBA" id="ARBA00004429"/>
    </source>
</evidence>
<evidence type="ECO:0000259" key="17">
    <source>
        <dbReference type="PROSITE" id="PS50885"/>
    </source>
</evidence>
<dbReference type="InterPro" id="IPR003660">
    <property type="entry name" value="HAMP_dom"/>
</dbReference>
<evidence type="ECO:0000256" key="6">
    <source>
        <dbReference type="ARBA" id="ARBA00022553"/>
    </source>
</evidence>